<protein>
    <recommendedName>
        <fullName evidence="5">Ribulose-phosphate 3-epimerase</fullName>
    </recommendedName>
</protein>
<dbReference type="GO" id="GO:0046872">
    <property type="term" value="F:metal ion binding"/>
    <property type="evidence" value="ECO:0007669"/>
    <property type="project" value="UniProtKB-KW"/>
</dbReference>
<keyword evidence="1" id="KW-0479">Metal-binding</keyword>
<dbReference type="InterPro" id="IPR013785">
    <property type="entry name" value="Aldolase_TIM"/>
</dbReference>
<reference evidence="3" key="1">
    <citation type="submission" date="2020-04" db="EMBL/GenBank/DDBJ databases">
        <authorList>
            <person name="Zhang T."/>
        </authorList>
    </citation>
    <scope>NUCLEOTIDE SEQUENCE</scope>
    <source>
        <strain evidence="3">HKST-UBA01</strain>
    </source>
</reference>
<gene>
    <name evidence="3" type="ORF">KC571_01155</name>
</gene>
<reference evidence="3" key="2">
    <citation type="journal article" date="2021" name="Microbiome">
        <title>Successional dynamics and alternative stable states in a saline activated sludge microbial community over 9 years.</title>
        <authorList>
            <person name="Wang Y."/>
            <person name="Ye J."/>
            <person name="Ju F."/>
            <person name="Liu L."/>
            <person name="Boyd J.A."/>
            <person name="Deng Y."/>
            <person name="Parks D.H."/>
            <person name="Jiang X."/>
            <person name="Yin X."/>
            <person name="Woodcroft B.J."/>
            <person name="Tyson G.W."/>
            <person name="Hugenholtz P."/>
            <person name="Polz M.F."/>
            <person name="Zhang T."/>
        </authorList>
    </citation>
    <scope>NUCLEOTIDE SEQUENCE</scope>
    <source>
        <strain evidence="3">HKST-UBA01</strain>
    </source>
</reference>
<dbReference type="AlphaFoldDB" id="A0A955LGK8"/>
<dbReference type="InterPro" id="IPR000056">
    <property type="entry name" value="Ribul_P_3_epim-like"/>
</dbReference>
<dbReference type="PANTHER" id="PTHR11749">
    <property type="entry name" value="RIBULOSE-5-PHOSPHATE-3-EPIMERASE"/>
    <property type="match status" value="1"/>
</dbReference>
<name>A0A955LGK8_UNCKA</name>
<dbReference type="Gene3D" id="3.20.20.70">
    <property type="entry name" value="Aldolase class I"/>
    <property type="match status" value="1"/>
</dbReference>
<dbReference type="EMBL" id="JAGQKX010000017">
    <property type="protein sequence ID" value="MCA9389984.1"/>
    <property type="molecule type" value="Genomic_DNA"/>
</dbReference>
<dbReference type="GO" id="GO:0005975">
    <property type="term" value="P:carbohydrate metabolic process"/>
    <property type="evidence" value="ECO:0007669"/>
    <property type="project" value="InterPro"/>
</dbReference>
<evidence type="ECO:0008006" key="5">
    <source>
        <dbReference type="Google" id="ProtNLM"/>
    </source>
</evidence>
<dbReference type="SUPFAM" id="SSF51366">
    <property type="entry name" value="Ribulose-phoshate binding barrel"/>
    <property type="match status" value="1"/>
</dbReference>
<dbReference type="InterPro" id="IPR011060">
    <property type="entry name" value="RibuloseP-bd_barrel"/>
</dbReference>
<comment type="caution">
    <text evidence="3">The sequence shown here is derived from an EMBL/GenBank/DDBJ whole genome shotgun (WGS) entry which is preliminary data.</text>
</comment>
<dbReference type="Pfam" id="PF00834">
    <property type="entry name" value="Ribul_P_3_epim"/>
    <property type="match status" value="1"/>
</dbReference>
<dbReference type="Proteomes" id="UP000701698">
    <property type="component" value="Unassembled WGS sequence"/>
</dbReference>
<evidence type="ECO:0000256" key="1">
    <source>
        <dbReference type="ARBA" id="ARBA00022723"/>
    </source>
</evidence>
<organism evidence="3 4">
    <name type="scientific">candidate division WWE3 bacterium</name>
    <dbReference type="NCBI Taxonomy" id="2053526"/>
    <lineage>
        <taxon>Bacteria</taxon>
        <taxon>Katanobacteria</taxon>
    </lineage>
</organism>
<dbReference type="GO" id="GO:0016857">
    <property type="term" value="F:racemase and epimerase activity, acting on carbohydrates and derivatives"/>
    <property type="evidence" value="ECO:0007669"/>
    <property type="project" value="InterPro"/>
</dbReference>
<evidence type="ECO:0000256" key="2">
    <source>
        <dbReference type="ARBA" id="ARBA00023235"/>
    </source>
</evidence>
<proteinExistence type="predicted"/>
<keyword evidence="2" id="KW-0413">Isomerase</keyword>
<accession>A0A955LGK8</accession>
<sequence length="217" mass="24008">MPVQIIPTILTADFDEFEDELKKIEHVAPWVQIDYVDGFFAPEVSCCEAHIIREIDTEASLEVQLMVVDPIRQVKAWANAGVDRIIGHIEKMEDQVEFVERVSEHGLGVGLAMNIDTSLRKIDEAIIHSIDMVLLMAHEVGIQGGLELDDAIYDRIKYFRDLDEDLEIEIDGGVNADNAPKLVEAGATMLAVGSYIFAADDPAGAYTKLEALVNPSE</sequence>
<evidence type="ECO:0000313" key="3">
    <source>
        <dbReference type="EMBL" id="MCA9389984.1"/>
    </source>
</evidence>
<evidence type="ECO:0000313" key="4">
    <source>
        <dbReference type="Proteomes" id="UP000701698"/>
    </source>
</evidence>